<comment type="caution">
    <text evidence="2">The sequence shown here is derived from an EMBL/GenBank/DDBJ whole genome shotgun (WGS) entry which is preliminary data.</text>
</comment>
<feature type="region of interest" description="Disordered" evidence="1">
    <location>
        <begin position="105"/>
        <end position="126"/>
    </location>
</feature>
<protein>
    <submittedName>
        <fullName evidence="2">Uncharacterized protein</fullName>
    </submittedName>
</protein>
<evidence type="ECO:0000313" key="3">
    <source>
        <dbReference type="Proteomes" id="UP001159641"/>
    </source>
</evidence>
<dbReference type="EMBL" id="JAIQCJ010001201">
    <property type="protein sequence ID" value="KAJ8791641.1"/>
    <property type="molecule type" value="Genomic_DNA"/>
</dbReference>
<dbReference type="Proteomes" id="UP001159641">
    <property type="component" value="Unassembled WGS sequence"/>
</dbReference>
<name>A0AB34HIU7_ESCRO</name>
<dbReference type="AlphaFoldDB" id="A0AB34HIU7"/>
<proteinExistence type="predicted"/>
<reference evidence="2 3" key="1">
    <citation type="submission" date="2022-11" db="EMBL/GenBank/DDBJ databases">
        <title>Whole genome sequence of Eschrichtius robustus ER-17-0199.</title>
        <authorList>
            <person name="Bruniche-Olsen A."/>
            <person name="Black A.N."/>
            <person name="Fields C.J."/>
            <person name="Walden K."/>
            <person name="Dewoody J.A."/>
        </authorList>
    </citation>
    <scope>NUCLEOTIDE SEQUENCE [LARGE SCALE GENOMIC DNA]</scope>
    <source>
        <strain evidence="2">ER-17-0199</strain>
        <tissue evidence="2">Blubber</tissue>
    </source>
</reference>
<evidence type="ECO:0000313" key="2">
    <source>
        <dbReference type="EMBL" id="KAJ8791641.1"/>
    </source>
</evidence>
<organism evidence="2 3">
    <name type="scientific">Eschrichtius robustus</name>
    <name type="common">California gray whale</name>
    <name type="synonym">Eschrichtius gibbosus</name>
    <dbReference type="NCBI Taxonomy" id="9764"/>
    <lineage>
        <taxon>Eukaryota</taxon>
        <taxon>Metazoa</taxon>
        <taxon>Chordata</taxon>
        <taxon>Craniata</taxon>
        <taxon>Vertebrata</taxon>
        <taxon>Euteleostomi</taxon>
        <taxon>Mammalia</taxon>
        <taxon>Eutheria</taxon>
        <taxon>Laurasiatheria</taxon>
        <taxon>Artiodactyla</taxon>
        <taxon>Whippomorpha</taxon>
        <taxon>Cetacea</taxon>
        <taxon>Mysticeti</taxon>
        <taxon>Eschrichtiidae</taxon>
        <taxon>Eschrichtius</taxon>
    </lineage>
</organism>
<gene>
    <name evidence="2" type="ORF">J1605_020363</name>
</gene>
<evidence type="ECO:0000256" key="1">
    <source>
        <dbReference type="SAM" id="MobiDB-lite"/>
    </source>
</evidence>
<accession>A0AB34HIU7</accession>
<sequence>MPLLYDSCVLPPNRKEAGEQFTTAPGVFTAPAAARACFLLSQFLGPQAVLWSPAWTISRHRARLRPLQVSSVFRRVPRTSGAELGGSWPSGAYRKKPPYTPSCRRCPSAGRGRTLPSGSQVRPRAGQNLVAEVSGPRLRLAATGWANVIMSLNPAGSQGLFKAAHGSLSCY</sequence>
<keyword evidence="3" id="KW-1185">Reference proteome</keyword>